<evidence type="ECO:0000313" key="4">
    <source>
        <dbReference type="EMBL" id="SDA79302.1"/>
    </source>
</evidence>
<dbReference type="STRING" id="1165689.SAMN02927914_03098"/>
<dbReference type="PROSITE" id="PS51186">
    <property type="entry name" value="GNAT"/>
    <property type="match status" value="1"/>
</dbReference>
<dbReference type="Gene3D" id="3.40.630.30">
    <property type="match status" value="1"/>
</dbReference>
<evidence type="ECO:0000256" key="2">
    <source>
        <dbReference type="ARBA" id="ARBA00023315"/>
    </source>
</evidence>
<dbReference type="Pfam" id="PF00583">
    <property type="entry name" value="Acetyltransf_1"/>
    <property type="match status" value="1"/>
</dbReference>
<gene>
    <name evidence="4" type="ORF">SAMN02927914_03098</name>
</gene>
<dbReference type="PANTHER" id="PTHR43877">
    <property type="entry name" value="AMINOALKYLPHOSPHONATE N-ACETYLTRANSFERASE-RELATED-RELATED"/>
    <property type="match status" value="1"/>
</dbReference>
<proteinExistence type="predicted"/>
<feature type="domain" description="N-acetyltransferase" evidence="3">
    <location>
        <begin position="27"/>
        <end position="187"/>
    </location>
</feature>
<dbReference type="InterPro" id="IPR050832">
    <property type="entry name" value="Bact_Acetyltransf"/>
</dbReference>
<protein>
    <submittedName>
        <fullName evidence="4">Protein N-acetyltransferase, RimJ/RimL family</fullName>
    </submittedName>
</protein>
<keyword evidence="2" id="KW-0012">Acyltransferase</keyword>
<name>A0A1G5YA31_9HYPH</name>
<keyword evidence="1 4" id="KW-0808">Transferase</keyword>
<evidence type="ECO:0000259" key="3">
    <source>
        <dbReference type="PROSITE" id="PS51186"/>
    </source>
</evidence>
<dbReference type="Proteomes" id="UP000198588">
    <property type="component" value="Unassembled WGS sequence"/>
</dbReference>
<evidence type="ECO:0000256" key="1">
    <source>
        <dbReference type="ARBA" id="ARBA00022679"/>
    </source>
</evidence>
<reference evidence="4 5" key="1">
    <citation type="submission" date="2016-10" db="EMBL/GenBank/DDBJ databases">
        <authorList>
            <person name="de Groot N.N."/>
        </authorList>
    </citation>
    <scope>NUCLEOTIDE SEQUENCE [LARGE SCALE GENOMIC DNA]</scope>
    <source>
        <strain evidence="4 5">CGMCC 1.12097</strain>
    </source>
</reference>
<organism evidence="4 5">
    <name type="scientific">Mesorhizobium qingshengii</name>
    <dbReference type="NCBI Taxonomy" id="1165689"/>
    <lineage>
        <taxon>Bacteria</taxon>
        <taxon>Pseudomonadati</taxon>
        <taxon>Pseudomonadota</taxon>
        <taxon>Alphaproteobacteria</taxon>
        <taxon>Hyphomicrobiales</taxon>
        <taxon>Phyllobacteriaceae</taxon>
        <taxon>Mesorhizobium</taxon>
    </lineage>
</organism>
<evidence type="ECO:0000313" key="5">
    <source>
        <dbReference type="Proteomes" id="UP000198588"/>
    </source>
</evidence>
<dbReference type="EMBL" id="FMXM01000008">
    <property type="protein sequence ID" value="SDA79302.1"/>
    <property type="molecule type" value="Genomic_DNA"/>
</dbReference>
<dbReference type="SUPFAM" id="SSF55729">
    <property type="entry name" value="Acyl-CoA N-acyltransferases (Nat)"/>
    <property type="match status" value="1"/>
</dbReference>
<dbReference type="AlphaFoldDB" id="A0A1G5YA31"/>
<dbReference type="GO" id="GO:0016747">
    <property type="term" value="F:acyltransferase activity, transferring groups other than amino-acyl groups"/>
    <property type="evidence" value="ECO:0007669"/>
    <property type="project" value="InterPro"/>
</dbReference>
<sequence>MDEPAQLGALLRDGAVEPMVDDSNGIETIAPITPGDIESFHRALDLVARERKYLSFLEAPPLDQTRRFALDRIAKGDPGFVAVIRGEVVGWCDITRHDRLIHAHRGSLGMGIVASHRGRGLGLRLINATLAQARKTGFVRVELSVHADNARAIALYDKVGFVREGVQRDAICIDGQYGDTIMMAIVELENAAG</sequence>
<dbReference type="CDD" id="cd04301">
    <property type="entry name" value="NAT_SF"/>
    <property type="match status" value="1"/>
</dbReference>
<dbReference type="InterPro" id="IPR016181">
    <property type="entry name" value="Acyl_CoA_acyltransferase"/>
</dbReference>
<accession>A0A1G5YA31</accession>
<dbReference type="InterPro" id="IPR000182">
    <property type="entry name" value="GNAT_dom"/>
</dbReference>